<organism evidence="1 2">
    <name type="scientific">Novosphingobium humi</name>
    <dbReference type="NCBI Taxonomy" id="2282397"/>
    <lineage>
        <taxon>Bacteria</taxon>
        <taxon>Pseudomonadati</taxon>
        <taxon>Pseudomonadota</taxon>
        <taxon>Alphaproteobacteria</taxon>
        <taxon>Sphingomonadales</taxon>
        <taxon>Sphingomonadaceae</taxon>
        <taxon>Novosphingobium</taxon>
    </lineage>
</organism>
<gene>
    <name evidence="1" type="ORF">PQ457_08095</name>
</gene>
<dbReference type="Proteomes" id="UP001218231">
    <property type="component" value="Chromosome"/>
</dbReference>
<dbReference type="EMBL" id="CP117417">
    <property type="protein sequence ID" value="WCT75929.1"/>
    <property type="molecule type" value="Genomic_DNA"/>
</dbReference>
<reference evidence="1 2" key="1">
    <citation type="submission" date="2023-02" db="EMBL/GenBank/DDBJ databases">
        <title>Genome sequence of Novosphingobium humi KACC 19094.</title>
        <authorList>
            <person name="Kim S."/>
            <person name="Heo J."/>
            <person name="Kwon S.-W."/>
        </authorList>
    </citation>
    <scope>NUCLEOTIDE SEQUENCE [LARGE SCALE GENOMIC DNA]</scope>
    <source>
        <strain evidence="1 2">KACC 19094</strain>
    </source>
</reference>
<name>A0ABY7TUY1_9SPHN</name>
<accession>A0ABY7TUY1</accession>
<sequence length="44" mass="4713">MRAHLQYAALLLIVAPLTGAAIAMLPAWTAALSRLILLLVRSMP</sequence>
<evidence type="ECO:0000313" key="2">
    <source>
        <dbReference type="Proteomes" id="UP001218231"/>
    </source>
</evidence>
<dbReference type="RefSeq" id="WP_273616393.1">
    <property type="nucleotide sequence ID" value="NZ_CP117417.1"/>
</dbReference>
<keyword evidence="2" id="KW-1185">Reference proteome</keyword>
<proteinExistence type="predicted"/>
<evidence type="ECO:0000313" key="1">
    <source>
        <dbReference type="EMBL" id="WCT75929.1"/>
    </source>
</evidence>
<protein>
    <submittedName>
        <fullName evidence="1">Uncharacterized protein</fullName>
    </submittedName>
</protein>